<dbReference type="EMBL" id="JAPWTJ010000442">
    <property type="protein sequence ID" value="KAJ8978401.1"/>
    <property type="molecule type" value="Genomic_DNA"/>
</dbReference>
<dbReference type="Proteomes" id="UP001162164">
    <property type="component" value="Unassembled WGS sequence"/>
</dbReference>
<dbReference type="SUPFAM" id="SSF56672">
    <property type="entry name" value="DNA/RNA polymerases"/>
    <property type="match status" value="1"/>
</dbReference>
<protein>
    <recommendedName>
        <fullName evidence="3">Endonuclease/exonuclease/phosphatase domain-containing protein</fullName>
    </recommendedName>
</protein>
<organism evidence="1 2">
    <name type="scientific">Molorchus minor</name>
    <dbReference type="NCBI Taxonomy" id="1323400"/>
    <lineage>
        <taxon>Eukaryota</taxon>
        <taxon>Metazoa</taxon>
        <taxon>Ecdysozoa</taxon>
        <taxon>Arthropoda</taxon>
        <taxon>Hexapoda</taxon>
        <taxon>Insecta</taxon>
        <taxon>Pterygota</taxon>
        <taxon>Neoptera</taxon>
        <taxon>Endopterygota</taxon>
        <taxon>Coleoptera</taxon>
        <taxon>Polyphaga</taxon>
        <taxon>Cucujiformia</taxon>
        <taxon>Chrysomeloidea</taxon>
        <taxon>Cerambycidae</taxon>
        <taxon>Lamiinae</taxon>
        <taxon>Monochamini</taxon>
        <taxon>Molorchus</taxon>
    </lineage>
</organism>
<accession>A0ABQ9JKG5</accession>
<dbReference type="InterPro" id="IPR043502">
    <property type="entry name" value="DNA/RNA_pol_sf"/>
</dbReference>
<keyword evidence="2" id="KW-1185">Reference proteome</keyword>
<evidence type="ECO:0000313" key="1">
    <source>
        <dbReference type="EMBL" id="KAJ8978401.1"/>
    </source>
</evidence>
<gene>
    <name evidence="1" type="ORF">NQ317_005804</name>
</gene>
<comment type="caution">
    <text evidence="1">The sequence shown here is derived from an EMBL/GenBank/DDBJ whole genome shotgun (WGS) entry which is preliminary data.</text>
</comment>
<proteinExistence type="predicted"/>
<evidence type="ECO:0008006" key="3">
    <source>
        <dbReference type="Google" id="ProtNLM"/>
    </source>
</evidence>
<reference evidence="1" key="1">
    <citation type="journal article" date="2023" name="Insect Mol. Biol.">
        <title>Genome sequencing provides insights into the evolution of gene families encoding plant cell wall-degrading enzymes in longhorned beetles.</title>
        <authorList>
            <person name="Shin N.R."/>
            <person name="Okamura Y."/>
            <person name="Kirsch R."/>
            <person name="Pauchet Y."/>
        </authorList>
    </citation>
    <scope>NUCLEOTIDE SEQUENCE</scope>
    <source>
        <strain evidence="1">MMC_N1</strain>
    </source>
</reference>
<evidence type="ECO:0000313" key="2">
    <source>
        <dbReference type="Proteomes" id="UP001162164"/>
    </source>
</evidence>
<sequence length="351" mass="40943">MQNQFERFWTIEEAYPQVKYSRDEINCENHFVENTYRNSSDDLLTGSTDVATLIQIQRNLVRILNNSGFELRKFSSNSNEVLTEMLNDVKQNQSEIKNYIIKVDLNYPNNLHDLHRDLPLCPEHRTPPNSKLSKLMTTLYDKKRYIIHYRNLKQCLNSGLRLKKIHRILKFRQSAWNGVAIIYDLYRRRDSSNEGGCGVTAGYGLALDVKRCLPNLSIGIVNALRTSISPYDKSTLRLSSKQNTMFLNGRFCVNDPTHITPHSSTLIDPVFISKPDIIVSTKNTNVDHISDHRLVICEFSIKVFKTSQKMHTYRNIKNFDPDSFFNDLIQIPWDHIFYIDNIDKKVEFFII</sequence>
<name>A0ABQ9JKG5_9CUCU</name>